<dbReference type="RefSeq" id="WP_084545396.1">
    <property type="nucleotide sequence ID" value="NZ_KI519500.1"/>
</dbReference>
<evidence type="ECO:0000313" key="2">
    <source>
        <dbReference type="Proteomes" id="UP000675920"/>
    </source>
</evidence>
<reference evidence="3" key="1">
    <citation type="submission" date="2025-08" db="UniProtKB">
        <authorList>
            <consortium name="RefSeq"/>
        </authorList>
    </citation>
    <scope>IDENTIFICATION</scope>
</reference>
<dbReference type="Pfam" id="PF10009">
    <property type="entry name" value="DUF2252"/>
    <property type="match status" value="1"/>
</dbReference>
<feature type="region of interest" description="Disordered" evidence="1">
    <location>
        <begin position="415"/>
        <end position="438"/>
    </location>
</feature>
<evidence type="ECO:0000313" key="3">
    <source>
        <dbReference type="RefSeq" id="WP_084545396.1"/>
    </source>
</evidence>
<organism evidence="2 3">
    <name type="scientific">Derxia gummosa DSM 723</name>
    <dbReference type="NCBI Taxonomy" id="1121388"/>
    <lineage>
        <taxon>Bacteria</taxon>
        <taxon>Pseudomonadati</taxon>
        <taxon>Pseudomonadota</taxon>
        <taxon>Betaproteobacteria</taxon>
        <taxon>Burkholderiales</taxon>
        <taxon>Alcaligenaceae</taxon>
        <taxon>Derxia</taxon>
    </lineage>
</organism>
<dbReference type="PANTHER" id="PTHR39441">
    <property type="entry name" value="DUF2252 DOMAIN-CONTAINING PROTEIN"/>
    <property type="match status" value="1"/>
</dbReference>
<evidence type="ECO:0000256" key="1">
    <source>
        <dbReference type="SAM" id="MobiDB-lite"/>
    </source>
</evidence>
<protein>
    <submittedName>
        <fullName evidence="3">DUF2252 domain-containing protein</fullName>
    </submittedName>
</protein>
<proteinExistence type="predicted"/>
<dbReference type="InterPro" id="IPR018721">
    <property type="entry name" value="DUF2252"/>
</dbReference>
<sequence length="438" mass="46969">MDIARAVLDHNRHRDPERLALKLRKMRGDAFVFLRGTAHLFHARVPLEGLFTSAPPVWACGDLHLENFGSYKADDRQAQFDINDFDEAALAPASWDLLRLLTSLRVGSAGLGIKAKAADDLCGALLGAYAAALAAGKAGWIDRDTADGQIGRLLADLRERKRADYIGKRTEAGRKGALRLRTDTGKALPASEAQRAAVRRFMAGYAANQPAPRFFDLIDVARRVAGTGSLGIERYVLLVRGKGEAVEQHYLLDLKQALPSSLAERLAARGGPALAQPAWPDEAARVVGVMRRMQAASMAFLEAVDFEGRPFVLRGLQPAEDRVTLDRKAQTADELRATLVTLGRLLAWAQLRSGGRQGSACADTLIAWGEDASWHDGMLDASALLAEQVREDSAAYDAACKDGRMPLDAEGVAAHYASSPASASGSAASSRASSKSSS</sequence>
<keyword evidence="2" id="KW-1185">Reference proteome</keyword>
<name>A0A8B6XC52_9BURK</name>
<dbReference type="Proteomes" id="UP000675920">
    <property type="component" value="Unplaced"/>
</dbReference>
<dbReference type="PANTHER" id="PTHR39441:SF1">
    <property type="entry name" value="DUF2252 DOMAIN-CONTAINING PROTEIN"/>
    <property type="match status" value="1"/>
</dbReference>
<accession>A0A8B6XC52</accession>
<dbReference type="OrthoDB" id="1491115at2"/>
<dbReference type="AlphaFoldDB" id="A0A8B6XC52"/>